<dbReference type="GO" id="GO:0004521">
    <property type="term" value="F:RNA endonuclease activity"/>
    <property type="evidence" value="ECO:0007669"/>
    <property type="project" value="InterPro"/>
</dbReference>
<evidence type="ECO:0000256" key="2">
    <source>
        <dbReference type="ARBA" id="ARBA00022722"/>
    </source>
</evidence>
<name>A0A6B3QXM9_9FLAO</name>
<dbReference type="AlphaFoldDB" id="A0A6B3QXM9"/>
<dbReference type="PANTHER" id="PTHR30636">
    <property type="entry name" value="UPF0701 PROTEIN YICC"/>
    <property type="match status" value="1"/>
</dbReference>
<sequence>MIQSMTGYGKSQLEVGGKSFTVEIKSLNSKNLDANVRIPSEFRELELPIRNKLSQSLSRGKVDFSLQVEKHEEESSAKINTKVVESYLKQLQQFPSSLVGDDNRLLQIAMSMPNALSSEKNELEKEDSETVYRVLDLALEQINTFRTDEGQVLKADFELRIQNLTDLLSEVKSIDPERIEHVKTRLRKGIEDLKENIDENRFEQELIYYIEKYDITEEKTRLDNHLSYFIKALNSPDSNGKKLNFICQEIGREINTIGSKSNFAAMQKVVVQMKDELEKIKEQLLNVL</sequence>
<feature type="domain" description="Endoribonuclease YicC-like N-terminal" evidence="6">
    <location>
        <begin position="2"/>
        <end position="154"/>
    </location>
</feature>
<dbReference type="EMBL" id="JAAIKD010000001">
    <property type="protein sequence ID" value="NEV92799.1"/>
    <property type="molecule type" value="Genomic_DNA"/>
</dbReference>
<comment type="cofactor">
    <cofactor evidence="1">
        <name>a divalent metal cation</name>
        <dbReference type="ChEBI" id="CHEBI:60240"/>
    </cofactor>
</comment>
<organism evidence="8 9">
    <name type="scientific">Psychroflexus aurantiacus</name>
    <dbReference type="NCBI Taxonomy" id="2709310"/>
    <lineage>
        <taxon>Bacteria</taxon>
        <taxon>Pseudomonadati</taxon>
        <taxon>Bacteroidota</taxon>
        <taxon>Flavobacteriia</taxon>
        <taxon>Flavobacteriales</taxon>
        <taxon>Flavobacteriaceae</taxon>
        <taxon>Psychroflexus</taxon>
    </lineage>
</organism>
<proteinExistence type="inferred from homology"/>
<dbReference type="Pfam" id="PF08340">
    <property type="entry name" value="YicC-like_C"/>
    <property type="match status" value="1"/>
</dbReference>
<keyword evidence="9" id="KW-1185">Reference proteome</keyword>
<dbReference type="GO" id="GO:0016787">
    <property type="term" value="F:hydrolase activity"/>
    <property type="evidence" value="ECO:0007669"/>
    <property type="project" value="UniProtKB-KW"/>
</dbReference>
<evidence type="ECO:0000256" key="4">
    <source>
        <dbReference type="ARBA" id="ARBA00022801"/>
    </source>
</evidence>
<dbReference type="InterPro" id="IPR005229">
    <property type="entry name" value="YicC/YloC-like"/>
</dbReference>
<evidence type="ECO:0000256" key="3">
    <source>
        <dbReference type="ARBA" id="ARBA00022759"/>
    </source>
</evidence>
<keyword evidence="4" id="KW-0378">Hydrolase</keyword>
<dbReference type="Proteomes" id="UP000478505">
    <property type="component" value="Unassembled WGS sequence"/>
</dbReference>
<dbReference type="InterPro" id="IPR013551">
    <property type="entry name" value="YicC-like_C"/>
</dbReference>
<dbReference type="InterPro" id="IPR013527">
    <property type="entry name" value="YicC-like_N"/>
</dbReference>
<dbReference type="RefSeq" id="WP_164003415.1">
    <property type="nucleotide sequence ID" value="NZ_JAAIKD010000001.1"/>
</dbReference>
<reference evidence="8 9" key="1">
    <citation type="submission" date="2020-02" db="EMBL/GenBank/DDBJ databases">
        <title>Flavobacteriaceae Psychroflexus bacterium YR1-1, complete genome.</title>
        <authorList>
            <person name="Li Y."/>
            <person name="Wu S."/>
        </authorList>
    </citation>
    <scope>NUCLEOTIDE SEQUENCE [LARGE SCALE GENOMIC DNA]</scope>
    <source>
        <strain evidence="8 9">YR1-1</strain>
    </source>
</reference>
<evidence type="ECO:0000256" key="5">
    <source>
        <dbReference type="ARBA" id="ARBA00035648"/>
    </source>
</evidence>
<accession>A0A6B3QXM9</accession>
<dbReference type="Pfam" id="PF03755">
    <property type="entry name" value="YicC-like_N"/>
    <property type="match status" value="1"/>
</dbReference>
<evidence type="ECO:0000259" key="6">
    <source>
        <dbReference type="Pfam" id="PF03755"/>
    </source>
</evidence>
<feature type="domain" description="Endoribonuclease YicC-like C-terminal" evidence="7">
    <location>
        <begin position="172"/>
        <end position="287"/>
    </location>
</feature>
<comment type="similarity">
    <text evidence="5">Belongs to the YicC/YloC family.</text>
</comment>
<evidence type="ECO:0000313" key="8">
    <source>
        <dbReference type="EMBL" id="NEV92799.1"/>
    </source>
</evidence>
<evidence type="ECO:0000259" key="7">
    <source>
        <dbReference type="Pfam" id="PF08340"/>
    </source>
</evidence>
<gene>
    <name evidence="8" type="ORF">G3567_01395</name>
</gene>
<keyword evidence="3" id="KW-0255">Endonuclease</keyword>
<dbReference type="NCBIfam" id="TIGR00255">
    <property type="entry name" value="YicC/YloC family endoribonuclease"/>
    <property type="match status" value="1"/>
</dbReference>
<evidence type="ECO:0000313" key="9">
    <source>
        <dbReference type="Proteomes" id="UP000478505"/>
    </source>
</evidence>
<dbReference type="PANTHER" id="PTHR30636:SF3">
    <property type="entry name" value="UPF0701 PROTEIN YICC"/>
    <property type="match status" value="1"/>
</dbReference>
<evidence type="ECO:0000256" key="1">
    <source>
        <dbReference type="ARBA" id="ARBA00001968"/>
    </source>
</evidence>
<keyword evidence="2" id="KW-0540">Nuclease</keyword>
<comment type="caution">
    <text evidence="8">The sequence shown here is derived from an EMBL/GenBank/DDBJ whole genome shotgun (WGS) entry which is preliminary data.</text>
</comment>
<protein>
    <submittedName>
        <fullName evidence="8">YicC family protein</fullName>
    </submittedName>
</protein>